<name>A0A5J4Q4A3_9ZZZZ</name>
<gene>
    <name evidence="2" type="ORF">EZS27_033689</name>
</gene>
<reference evidence="2" key="1">
    <citation type="submission" date="2019-03" db="EMBL/GenBank/DDBJ databases">
        <title>Single cell metagenomics reveals metabolic interactions within the superorganism composed of flagellate Streblomastix strix and complex community of Bacteroidetes bacteria on its surface.</title>
        <authorList>
            <person name="Treitli S.C."/>
            <person name="Kolisko M."/>
            <person name="Husnik F."/>
            <person name="Keeling P."/>
            <person name="Hampl V."/>
        </authorList>
    </citation>
    <scope>NUCLEOTIDE SEQUENCE</scope>
    <source>
        <strain evidence="2">STM</strain>
    </source>
</reference>
<dbReference type="InterPro" id="IPR010982">
    <property type="entry name" value="Lambda_DNA-bd_dom_sf"/>
</dbReference>
<dbReference type="EMBL" id="SNRY01005068">
    <property type="protein sequence ID" value="KAA6315929.1"/>
    <property type="molecule type" value="Genomic_DNA"/>
</dbReference>
<dbReference type="PROSITE" id="PS50943">
    <property type="entry name" value="HTH_CROC1"/>
    <property type="match status" value="1"/>
</dbReference>
<proteinExistence type="predicted"/>
<dbReference type="Gene3D" id="1.10.260.40">
    <property type="entry name" value="lambda repressor-like DNA-binding domains"/>
    <property type="match status" value="1"/>
</dbReference>
<organism evidence="2">
    <name type="scientific">termite gut metagenome</name>
    <dbReference type="NCBI Taxonomy" id="433724"/>
    <lineage>
        <taxon>unclassified sequences</taxon>
        <taxon>metagenomes</taxon>
        <taxon>organismal metagenomes</taxon>
    </lineage>
</organism>
<accession>A0A5J4Q4A3</accession>
<evidence type="ECO:0000313" key="2">
    <source>
        <dbReference type="EMBL" id="KAA6315929.1"/>
    </source>
</evidence>
<dbReference type="GO" id="GO:0003677">
    <property type="term" value="F:DNA binding"/>
    <property type="evidence" value="ECO:0007669"/>
    <property type="project" value="InterPro"/>
</dbReference>
<evidence type="ECO:0000259" key="1">
    <source>
        <dbReference type="PROSITE" id="PS50943"/>
    </source>
</evidence>
<protein>
    <recommendedName>
        <fullName evidence="1">HTH cro/C1-type domain-containing protein</fullName>
    </recommendedName>
</protein>
<dbReference type="SUPFAM" id="SSF47413">
    <property type="entry name" value="lambda repressor-like DNA-binding domains"/>
    <property type="match status" value="1"/>
</dbReference>
<dbReference type="AlphaFoldDB" id="A0A5J4Q4A3"/>
<comment type="caution">
    <text evidence="2">The sequence shown here is derived from an EMBL/GenBank/DDBJ whole genome shotgun (WGS) entry which is preliminary data.</text>
</comment>
<dbReference type="CDD" id="cd00093">
    <property type="entry name" value="HTH_XRE"/>
    <property type="match status" value="1"/>
</dbReference>
<dbReference type="Pfam" id="PF01381">
    <property type="entry name" value="HTH_3"/>
    <property type="match status" value="1"/>
</dbReference>
<dbReference type="SMART" id="SM00530">
    <property type="entry name" value="HTH_XRE"/>
    <property type="match status" value="1"/>
</dbReference>
<feature type="domain" description="HTH cro/C1-type" evidence="1">
    <location>
        <begin position="7"/>
        <end position="61"/>
    </location>
</feature>
<sequence>MLFAEKIKQLREKLQIPQRQFAVALEIDMPMYSKIERGERPAKRKQIPIIAQLLKTDENMFVALWLADKIIAVVGEEKELVGKALNIVVEDCKKSK</sequence>
<dbReference type="InterPro" id="IPR001387">
    <property type="entry name" value="Cro/C1-type_HTH"/>
</dbReference>